<protein>
    <submittedName>
        <fullName evidence="1">Uncharacterized protein</fullName>
    </submittedName>
</protein>
<proteinExistence type="predicted"/>
<evidence type="ECO:0000313" key="1">
    <source>
        <dbReference type="EMBL" id="KAH6944021.1"/>
    </source>
</evidence>
<reference evidence="1" key="1">
    <citation type="submission" date="2020-05" db="EMBL/GenBank/DDBJ databases">
        <title>Large-scale comparative analyses of tick genomes elucidate their genetic diversity and vector capacities.</title>
        <authorList>
            <person name="Jia N."/>
            <person name="Wang J."/>
            <person name="Shi W."/>
            <person name="Du L."/>
            <person name="Sun Y."/>
            <person name="Zhan W."/>
            <person name="Jiang J."/>
            <person name="Wang Q."/>
            <person name="Zhang B."/>
            <person name="Ji P."/>
            <person name="Sakyi L.B."/>
            <person name="Cui X."/>
            <person name="Yuan T."/>
            <person name="Jiang B."/>
            <person name="Yang W."/>
            <person name="Lam T.T.-Y."/>
            <person name="Chang Q."/>
            <person name="Ding S."/>
            <person name="Wang X."/>
            <person name="Zhu J."/>
            <person name="Ruan X."/>
            <person name="Zhao L."/>
            <person name="Wei J."/>
            <person name="Que T."/>
            <person name="Du C."/>
            <person name="Cheng J."/>
            <person name="Dai P."/>
            <person name="Han X."/>
            <person name="Huang E."/>
            <person name="Gao Y."/>
            <person name="Liu J."/>
            <person name="Shao H."/>
            <person name="Ye R."/>
            <person name="Li L."/>
            <person name="Wei W."/>
            <person name="Wang X."/>
            <person name="Wang C."/>
            <person name="Yang T."/>
            <person name="Huo Q."/>
            <person name="Li W."/>
            <person name="Guo W."/>
            <person name="Chen H."/>
            <person name="Zhou L."/>
            <person name="Ni X."/>
            <person name="Tian J."/>
            <person name="Zhou Y."/>
            <person name="Sheng Y."/>
            <person name="Liu T."/>
            <person name="Pan Y."/>
            <person name="Xia L."/>
            <person name="Li J."/>
            <person name="Zhao F."/>
            <person name="Cao W."/>
        </authorList>
    </citation>
    <scope>NUCLEOTIDE SEQUENCE</scope>
    <source>
        <strain evidence="1">Hyas-2018</strain>
    </source>
</reference>
<comment type="caution">
    <text evidence="1">The sequence shown here is derived from an EMBL/GenBank/DDBJ whole genome shotgun (WGS) entry which is preliminary data.</text>
</comment>
<dbReference type="Proteomes" id="UP000821845">
    <property type="component" value="Chromosome 1"/>
</dbReference>
<name>A0ACB7TCP3_HYAAI</name>
<dbReference type="EMBL" id="CM023481">
    <property type="protein sequence ID" value="KAH6944021.1"/>
    <property type="molecule type" value="Genomic_DNA"/>
</dbReference>
<sequence>MEKTSPGGSAPASPPPSPNQQLSPRCSPCEERPSPWRRVASFTAVGHRSGHEDGTTLRNGRPWSLRLKKTGKTDKRQRKSQDDNSLSTEGNSPTEASILFRLKPVSVVTAAPGSRAVLRCHLDVPSPTSAAGAVSWRLPDGSCVKACAPGDAAPVLFRMGASVDEVDSAPSCREQSLADRCVARLHSDGSSSLEVAECEPLDAGLYVCNRVVEGSALEAASTRLLVTTGKPNEPGRPELVIAQGTKLQLKWEPAQGTDDCPMTGYVVEKTVKGLHSWEPAGPATTFCTQVIHCDPGCYVFRVVSHSELGTSNPGPPSDAITVTGACDTAKSQTGVVEWKKNFSEYVEVGECGRGRFSVVKKCINNATGERAAAKVIGFQQQSRATVEHECQMLAGLHHDGIVELLECYRTPNSHILVFPYIEGLRLFDHVCVQWSFYSEHTASHYLTQLLNALDYIHLCGIAHLDIKPENLLVEECSDRLKLIDFGNARRVLGSECKMSIIGTAEFMAPEVLKHHPLSTRADLCDAPWKAQRRVRRDLPVDRVPWPFRGCTVTEVDAAAQGAQLPAPPEAVLCAECRGTVFHNSHYEGRRHASRAGPAADGGGRAGEVTTLGDAELAAFCLRRLRDNPRFAALLTASAEPSPAPTVTEAGARDTADAVRADQVLDWTIDL</sequence>
<keyword evidence="2" id="KW-1185">Reference proteome</keyword>
<organism evidence="1 2">
    <name type="scientific">Hyalomma asiaticum</name>
    <name type="common">Tick</name>
    <dbReference type="NCBI Taxonomy" id="266040"/>
    <lineage>
        <taxon>Eukaryota</taxon>
        <taxon>Metazoa</taxon>
        <taxon>Ecdysozoa</taxon>
        <taxon>Arthropoda</taxon>
        <taxon>Chelicerata</taxon>
        <taxon>Arachnida</taxon>
        <taxon>Acari</taxon>
        <taxon>Parasitiformes</taxon>
        <taxon>Ixodida</taxon>
        <taxon>Ixodoidea</taxon>
        <taxon>Ixodidae</taxon>
        <taxon>Hyalomminae</taxon>
        <taxon>Hyalomma</taxon>
    </lineage>
</organism>
<accession>A0ACB7TCP3</accession>
<evidence type="ECO:0000313" key="2">
    <source>
        <dbReference type="Proteomes" id="UP000821845"/>
    </source>
</evidence>
<gene>
    <name evidence="1" type="ORF">HPB50_001203</name>
</gene>